<feature type="transmembrane region" description="Helical" evidence="1">
    <location>
        <begin position="6"/>
        <end position="25"/>
    </location>
</feature>
<reference evidence="2" key="1">
    <citation type="submission" date="2023-03" db="EMBL/GenBank/DDBJ databases">
        <title>Massive genome expansion in bonnet fungi (Mycena s.s.) driven by repeated elements and novel gene families across ecological guilds.</title>
        <authorList>
            <consortium name="Lawrence Berkeley National Laboratory"/>
            <person name="Harder C.B."/>
            <person name="Miyauchi S."/>
            <person name="Viragh M."/>
            <person name="Kuo A."/>
            <person name="Thoen E."/>
            <person name="Andreopoulos B."/>
            <person name="Lu D."/>
            <person name="Skrede I."/>
            <person name="Drula E."/>
            <person name="Henrissat B."/>
            <person name="Morin E."/>
            <person name="Kohler A."/>
            <person name="Barry K."/>
            <person name="LaButti K."/>
            <person name="Morin E."/>
            <person name="Salamov A."/>
            <person name="Lipzen A."/>
            <person name="Mereny Z."/>
            <person name="Hegedus B."/>
            <person name="Baldrian P."/>
            <person name="Stursova M."/>
            <person name="Weitz H."/>
            <person name="Taylor A."/>
            <person name="Grigoriev I.V."/>
            <person name="Nagy L.G."/>
            <person name="Martin F."/>
            <person name="Kauserud H."/>
        </authorList>
    </citation>
    <scope>NUCLEOTIDE SEQUENCE</scope>
    <source>
        <strain evidence="2">CBHHK002</strain>
    </source>
</reference>
<accession>A0AAD7ABK3</accession>
<sequence length="83" mass="9530">MVLLVRIFYFVLSLFLAISPTLRLLRRVSARISSHFLPTFTGFLLEGSRKRTKGNHLQNTWMLGFGSSARDAVRRIHTQQPIS</sequence>
<organism evidence="2 3">
    <name type="scientific">Mycena albidolilacea</name>
    <dbReference type="NCBI Taxonomy" id="1033008"/>
    <lineage>
        <taxon>Eukaryota</taxon>
        <taxon>Fungi</taxon>
        <taxon>Dikarya</taxon>
        <taxon>Basidiomycota</taxon>
        <taxon>Agaricomycotina</taxon>
        <taxon>Agaricomycetes</taxon>
        <taxon>Agaricomycetidae</taxon>
        <taxon>Agaricales</taxon>
        <taxon>Marasmiineae</taxon>
        <taxon>Mycenaceae</taxon>
        <taxon>Mycena</taxon>
    </lineage>
</organism>
<proteinExistence type="predicted"/>
<protein>
    <submittedName>
        <fullName evidence="2">Uncharacterized protein</fullName>
    </submittedName>
</protein>
<gene>
    <name evidence="2" type="ORF">DFH08DRAFT_854434</name>
</gene>
<keyword evidence="1" id="KW-1133">Transmembrane helix</keyword>
<evidence type="ECO:0000313" key="2">
    <source>
        <dbReference type="EMBL" id="KAJ7354220.1"/>
    </source>
</evidence>
<dbReference type="AlphaFoldDB" id="A0AAD7ABK3"/>
<evidence type="ECO:0000313" key="3">
    <source>
        <dbReference type="Proteomes" id="UP001218218"/>
    </source>
</evidence>
<keyword evidence="1" id="KW-0472">Membrane</keyword>
<keyword evidence="3" id="KW-1185">Reference proteome</keyword>
<keyword evidence="1" id="KW-0812">Transmembrane</keyword>
<comment type="caution">
    <text evidence="2">The sequence shown here is derived from an EMBL/GenBank/DDBJ whole genome shotgun (WGS) entry which is preliminary data.</text>
</comment>
<evidence type="ECO:0000256" key="1">
    <source>
        <dbReference type="SAM" id="Phobius"/>
    </source>
</evidence>
<dbReference type="EMBL" id="JARIHO010000010">
    <property type="protein sequence ID" value="KAJ7354220.1"/>
    <property type="molecule type" value="Genomic_DNA"/>
</dbReference>
<name>A0AAD7ABK3_9AGAR</name>
<dbReference type="Proteomes" id="UP001218218">
    <property type="component" value="Unassembled WGS sequence"/>
</dbReference>